<dbReference type="Proteomes" id="UP000002630">
    <property type="component" value="Linkage Group LG02"/>
</dbReference>
<evidence type="ECO:0000313" key="2">
    <source>
        <dbReference type="EMBL" id="CBJ49152.1"/>
    </source>
</evidence>
<sequence length="119" mass="13744">MNLLDKMEMNLDTFQTDKVNTRFDFPARLNLEPFVKDDLAWRRGPEDAKVYDKTMEQVWTRRVAWSFRYPGTSRAWAWVGSSGLARPRRLPAPRQKGGLLSPGPLSPAFGTRRLGWEFG</sequence>
<dbReference type="OrthoDB" id="289038at2759"/>
<proteinExistence type="predicted"/>
<dbReference type="EMBL" id="FN649727">
    <property type="protein sequence ID" value="CBJ49152.1"/>
    <property type="molecule type" value="Genomic_DNA"/>
</dbReference>
<keyword evidence="3" id="KW-1185">Reference proteome</keyword>
<dbReference type="InParanoid" id="D7FQP5"/>
<name>D7FQP5_ECTSI</name>
<reference evidence="2 3" key="1">
    <citation type="journal article" date="2010" name="Nature">
        <title>The Ectocarpus genome and the independent evolution of multicellularity in brown algae.</title>
        <authorList>
            <person name="Cock J.M."/>
            <person name="Sterck L."/>
            <person name="Rouze P."/>
            <person name="Scornet D."/>
            <person name="Allen A.E."/>
            <person name="Amoutzias G."/>
            <person name="Anthouard V."/>
            <person name="Artiguenave F."/>
            <person name="Aury J.M."/>
            <person name="Badger J.H."/>
            <person name="Beszteri B."/>
            <person name="Billiau K."/>
            <person name="Bonnet E."/>
            <person name="Bothwell J.H."/>
            <person name="Bowler C."/>
            <person name="Boyen C."/>
            <person name="Brownlee C."/>
            <person name="Carrano C.J."/>
            <person name="Charrier B."/>
            <person name="Cho G.Y."/>
            <person name="Coelho S.M."/>
            <person name="Collen J."/>
            <person name="Corre E."/>
            <person name="Da Silva C."/>
            <person name="Delage L."/>
            <person name="Delaroque N."/>
            <person name="Dittami S.M."/>
            <person name="Doulbeau S."/>
            <person name="Elias M."/>
            <person name="Farnham G."/>
            <person name="Gachon C.M."/>
            <person name="Gschloessl B."/>
            <person name="Heesch S."/>
            <person name="Jabbari K."/>
            <person name="Jubin C."/>
            <person name="Kawai H."/>
            <person name="Kimura K."/>
            <person name="Kloareg B."/>
            <person name="Kupper F.C."/>
            <person name="Lang D."/>
            <person name="Le Bail A."/>
            <person name="Leblanc C."/>
            <person name="Lerouge P."/>
            <person name="Lohr M."/>
            <person name="Lopez P.J."/>
            <person name="Martens C."/>
            <person name="Maumus F."/>
            <person name="Michel G."/>
            <person name="Miranda-Saavedra D."/>
            <person name="Morales J."/>
            <person name="Moreau H."/>
            <person name="Motomura T."/>
            <person name="Nagasato C."/>
            <person name="Napoli C.A."/>
            <person name="Nelson D.R."/>
            <person name="Nyvall-Collen P."/>
            <person name="Peters A.F."/>
            <person name="Pommier C."/>
            <person name="Potin P."/>
            <person name="Poulain J."/>
            <person name="Quesneville H."/>
            <person name="Read B."/>
            <person name="Rensing S.A."/>
            <person name="Ritter A."/>
            <person name="Rousvoal S."/>
            <person name="Samanta M."/>
            <person name="Samson G."/>
            <person name="Schroeder D.C."/>
            <person name="Segurens B."/>
            <person name="Strittmatter M."/>
            <person name="Tonon T."/>
            <person name="Tregear J.W."/>
            <person name="Valentin K."/>
            <person name="von Dassow P."/>
            <person name="Yamagishi T."/>
            <person name="Van de Peer Y."/>
            <person name="Wincker P."/>
        </authorList>
    </citation>
    <scope>NUCLEOTIDE SEQUENCE [LARGE SCALE GENOMIC DNA]</scope>
    <source>
        <strain evidence="3">Ec32 / CCAP1310/4</strain>
    </source>
</reference>
<gene>
    <name evidence="2" type="ORF">Esi_0207_0001</name>
</gene>
<protein>
    <submittedName>
        <fullName evidence="2">Uncharacterized protein</fullName>
    </submittedName>
</protein>
<evidence type="ECO:0000256" key="1">
    <source>
        <dbReference type="SAM" id="MobiDB-lite"/>
    </source>
</evidence>
<organism evidence="2 3">
    <name type="scientific">Ectocarpus siliculosus</name>
    <name type="common">Brown alga</name>
    <name type="synonym">Conferva siliculosa</name>
    <dbReference type="NCBI Taxonomy" id="2880"/>
    <lineage>
        <taxon>Eukaryota</taxon>
        <taxon>Sar</taxon>
        <taxon>Stramenopiles</taxon>
        <taxon>Ochrophyta</taxon>
        <taxon>PX clade</taxon>
        <taxon>Phaeophyceae</taxon>
        <taxon>Ectocarpales</taxon>
        <taxon>Ectocarpaceae</taxon>
        <taxon>Ectocarpus</taxon>
    </lineage>
</organism>
<dbReference type="EMBL" id="FN648384">
    <property type="protein sequence ID" value="CBJ49152.1"/>
    <property type="molecule type" value="Genomic_DNA"/>
</dbReference>
<accession>D7FQP5</accession>
<feature type="region of interest" description="Disordered" evidence="1">
    <location>
        <begin position="85"/>
        <end position="105"/>
    </location>
</feature>
<evidence type="ECO:0000313" key="3">
    <source>
        <dbReference type="Proteomes" id="UP000002630"/>
    </source>
</evidence>
<dbReference type="AlphaFoldDB" id="D7FQP5"/>